<sequence>MWILVSEELPSFVDTGVAVGSSMIFKQAMDLDNSGDNVGGREEHQSGSSSPKRQIAHSELANMLIQHQVASLVCPIPVLKPLMVTLNTSAFEIPTQSMESFDEQHDDSGKQLIPTENDQYMDNIVASTQAHSSNKFGP</sequence>
<gene>
    <name evidence="2" type="ORF">K7X08_021117</name>
</gene>
<dbReference type="AlphaFoldDB" id="A0A9Q1RB56"/>
<dbReference type="EMBL" id="JAJAGQ010000012">
    <property type="protein sequence ID" value="KAJ8547881.1"/>
    <property type="molecule type" value="Genomic_DNA"/>
</dbReference>
<keyword evidence="3" id="KW-1185">Reference proteome</keyword>
<feature type="region of interest" description="Disordered" evidence="1">
    <location>
        <begin position="34"/>
        <end position="54"/>
    </location>
</feature>
<dbReference type="OrthoDB" id="1306281at2759"/>
<protein>
    <submittedName>
        <fullName evidence="2">Uncharacterized protein</fullName>
    </submittedName>
</protein>
<evidence type="ECO:0000256" key="1">
    <source>
        <dbReference type="SAM" id="MobiDB-lite"/>
    </source>
</evidence>
<evidence type="ECO:0000313" key="3">
    <source>
        <dbReference type="Proteomes" id="UP001152561"/>
    </source>
</evidence>
<proteinExistence type="predicted"/>
<reference evidence="3" key="1">
    <citation type="journal article" date="2023" name="Proc. Natl. Acad. Sci. U.S.A.">
        <title>Genomic and structural basis for evolution of tropane alkaloid biosynthesis.</title>
        <authorList>
            <person name="Wanga Y.-J."/>
            <person name="Taina T."/>
            <person name="Yua J.-Y."/>
            <person name="Lia J."/>
            <person name="Xua B."/>
            <person name="Chenc J."/>
            <person name="D'Auriad J.C."/>
            <person name="Huanga J.-P."/>
            <person name="Huanga S.-X."/>
        </authorList>
    </citation>
    <scope>NUCLEOTIDE SEQUENCE [LARGE SCALE GENOMIC DNA]</scope>
    <source>
        <strain evidence="3">cv. KIB-2019</strain>
    </source>
</reference>
<name>A0A9Q1RB56_9SOLA</name>
<evidence type="ECO:0000313" key="2">
    <source>
        <dbReference type="EMBL" id="KAJ8547881.1"/>
    </source>
</evidence>
<organism evidence="2 3">
    <name type="scientific">Anisodus acutangulus</name>
    <dbReference type="NCBI Taxonomy" id="402998"/>
    <lineage>
        <taxon>Eukaryota</taxon>
        <taxon>Viridiplantae</taxon>
        <taxon>Streptophyta</taxon>
        <taxon>Embryophyta</taxon>
        <taxon>Tracheophyta</taxon>
        <taxon>Spermatophyta</taxon>
        <taxon>Magnoliopsida</taxon>
        <taxon>eudicotyledons</taxon>
        <taxon>Gunneridae</taxon>
        <taxon>Pentapetalae</taxon>
        <taxon>asterids</taxon>
        <taxon>lamiids</taxon>
        <taxon>Solanales</taxon>
        <taxon>Solanaceae</taxon>
        <taxon>Solanoideae</taxon>
        <taxon>Hyoscyameae</taxon>
        <taxon>Anisodus</taxon>
    </lineage>
</organism>
<comment type="caution">
    <text evidence="2">The sequence shown here is derived from an EMBL/GenBank/DDBJ whole genome shotgun (WGS) entry which is preliminary data.</text>
</comment>
<accession>A0A9Q1RB56</accession>
<dbReference type="Proteomes" id="UP001152561">
    <property type="component" value="Unassembled WGS sequence"/>
</dbReference>